<dbReference type="InterPro" id="IPR011032">
    <property type="entry name" value="GroES-like_sf"/>
</dbReference>
<keyword evidence="2" id="KW-1185">Reference proteome</keyword>
<dbReference type="AlphaFoldDB" id="A0A0U4FDB7"/>
<dbReference type="SUPFAM" id="SSF50129">
    <property type="entry name" value="GroES-like"/>
    <property type="match status" value="1"/>
</dbReference>
<reference evidence="1 2" key="1">
    <citation type="submission" date="2016-01" db="EMBL/GenBank/DDBJ databases">
        <title>Complete genome sequence of strain Lentibacillus amyloliquefaciens LAM0015T isolated from saline sediment.</title>
        <authorList>
            <person name="Wang J.-L."/>
            <person name="He M.-X."/>
        </authorList>
    </citation>
    <scope>NUCLEOTIDE SEQUENCE [LARGE SCALE GENOMIC DNA]</scope>
    <source>
        <strain evidence="1 2">LAM0015</strain>
    </source>
</reference>
<organism evidence="1 2">
    <name type="scientific">Lentibacillus amyloliquefaciens</name>
    <dbReference type="NCBI Taxonomy" id="1472767"/>
    <lineage>
        <taxon>Bacteria</taxon>
        <taxon>Bacillati</taxon>
        <taxon>Bacillota</taxon>
        <taxon>Bacilli</taxon>
        <taxon>Bacillales</taxon>
        <taxon>Bacillaceae</taxon>
        <taxon>Lentibacillus</taxon>
    </lineage>
</organism>
<dbReference type="Gene3D" id="3.90.180.10">
    <property type="entry name" value="Medium-chain alcohol dehydrogenases, catalytic domain"/>
    <property type="match status" value="1"/>
</dbReference>
<protein>
    <submittedName>
        <fullName evidence="1">Uncharacterized protein</fullName>
    </submittedName>
</protein>
<gene>
    <name evidence="1" type="ORF">AOX59_07560</name>
</gene>
<sequence>MKAVVCIKYGSPDVLEIKEVAKPAPKDNEILIKIYATTVTSGDVRIRRFISPVMLWLPMRFSLGLRKPRKSILGMELSGGNRRNGPVC</sequence>
<proteinExistence type="predicted"/>
<evidence type="ECO:0000313" key="2">
    <source>
        <dbReference type="Proteomes" id="UP000050331"/>
    </source>
</evidence>
<evidence type="ECO:0000313" key="1">
    <source>
        <dbReference type="EMBL" id="ALX48477.1"/>
    </source>
</evidence>
<dbReference type="EMBL" id="CP013862">
    <property type="protein sequence ID" value="ALX48477.1"/>
    <property type="molecule type" value="Genomic_DNA"/>
</dbReference>
<accession>A0A0U4FDB7</accession>
<dbReference type="KEGG" id="lao:AOX59_07560"/>
<dbReference type="OrthoDB" id="9792162at2"/>
<name>A0A0U4FDB7_9BACI</name>
<dbReference type="Proteomes" id="UP000050331">
    <property type="component" value="Chromosome"/>
</dbReference>